<feature type="region of interest" description="Disordered" evidence="6">
    <location>
        <begin position="411"/>
        <end position="432"/>
    </location>
</feature>
<feature type="compositionally biased region" description="Basic and acidic residues" evidence="6">
    <location>
        <begin position="604"/>
        <end position="614"/>
    </location>
</feature>
<comment type="subcellular location">
    <subcellularLocation>
        <location evidence="1">Nucleus</location>
    </subcellularLocation>
</comment>
<feature type="region of interest" description="Disordered" evidence="6">
    <location>
        <begin position="95"/>
        <end position="115"/>
    </location>
</feature>
<organism evidence="7 8">
    <name type="scientific">Heterodera trifolii</name>
    <dbReference type="NCBI Taxonomy" id="157864"/>
    <lineage>
        <taxon>Eukaryota</taxon>
        <taxon>Metazoa</taxon>
        <taxon>Ecdysozoa</taxon>
        <taxon>Nematoda</taxon>
        <taxon>Chromadorea</taxon>
        <taxon>Rhabditida</taxon>
        <taxon>Tylenchina</taxon>
        <taxon>Tylenchomorpha</taxon>
        <taxon>Tylenchoidea</taxon>
        <taxon>Heteroderidae</taxon>
        <taxon>Heteroderinae</taxon>
        <taxon>Heterodera</taxon>
    </lineage>
</organism>
<dbReference type="PRINTS" id="PR00320">
    <property type="entry name" value="GPROTEINBRPT"/>
</dbReference>
<dbReference type="GO" id="GO:0005634">
    <property type="term" value="C:nucleus"/>
    <property type="evidence" value="ECO:0007669"/>
    <property type="project" value="UniProtKB-SubCell"/>
</dbReference>
<evidence type="ECO:0000313" key="8">
    <source>
        <dbReference type="Proteomes" id="UP001620626"/>
    </source>
</evidence>
<dbReference type="PANTHER" id="PTHR19865">
    <property type="entry name" value="U3 SMALL NUCLEOLAR RNA INTERACTING PROTEIN 2"/>
    <property type="match status" value="1"/>
</dbReference>
<evidence type="ECO:0000313" key="7">
    <source>
        <dbReference type="EMBL" id="KAL3104804.1"/>
    </source>
</evidence>
<dbReference type="PROSITE" id="PS00678">
    <property type="entry name" value="WD_REPEATS_1"/>
    <property type="match status" value="1"/>
</dbReference>
<keyword evidence="3" id="KW-0677">Repeat</keyword>
<gene>
    <name evidence="7" type="ORF">niasHT_024003</name>
</gene>
<dbReference type="InterPro" id="IPR001680">
    <property type="entry name" value="WD40_rpt"/>
</dbReference>
<feature type="repeat" description="WD" evidence="5">
    <location>
        <begin position="248"/>
        <end position="278"/>
    </location>
</feature>
<dbReference type="AlphaFoldDB" id="A0ABD2KPB9"/>
<feature type="region of interest" description="Disordered" evidence="6">
    <location>
        <begin position="1"/>
        <end position="82"/>
    </location>
</feature>
<dbReference type="InterPro" id="IPR015943">
    <property type="entry name" value="WD40/YVTN_repeat-like_dom_sf"/>
</dbReference>
<evidence type="ECO:0000256" key="5">
    <source>
        <dbReference type="PROSITE-ProRule" id="PRU00221"/>
    </source>
</evidence>
<feature type="repeat" description="WD" evidence="5">
    <location>
        <begin position="279"/>
        <end position="322"/>
    </location>
</feature>
<reference evidence="7 8" key="1">
    <citation type="submission" date="2024-10" db="EMBL/GenBank/DDBJ databases">
        <authorList>
            <person name="Kim D."/>
        </authorList>
    </citation>
    <scope>NUCLEOTIDE SEQUENCE [LARGE SCALE GENOMIC DNA]</scope>
    <source>
        <strain evidence="7">BH-2024</strain>
    </source>
</reference>
<feature type="compositionally biased region" description="Basic residues" evidence="6">
    <location>
        <begin position="14"/>
        <end position="26"/>
    </location>
</feature>
<sequence length="641" mass="70703">MGFFKNVHRDNQRGRVKKQTNFRKNSKTAQKFGGQKQKIEKIAPEDEEIPSSSEEESIGDEQVERHDEDEDNEYEEDNQTVAYREAKRLLESLKSTRDADEHEEGAEEDDVDQQGISDSVAQQLRQEALAKQAKLHRAVAAHVRFGAQAQQRMVAHRGHRLAPICVCFSTSGALLVSCSKDGAVVKFDLTKRCRTGILRPTSSSSKIKNLGKKANDATGVNCRERPDSDHDENGATKAYDLSPALCCAISPDDQYLVTGSIDGLVRVWRLDSLSPVRTLSGHRGRVTALRFRRQCVALELFSASADKSIKVWNLDEMGIVNTLYGHQDSVLHLDILQWPRLVSCGAMDKTCRLFKVLEDSHLVFNGLAECVSIDCVAMVNEEHFVSGSVDGSLYVWTTARKKPVCVRRNAHNGTVPSLPPPPSFSSSSISVHPTTQCNGIVPSAPPPPECSLNPSVPSSSSAAVPSSSSPFATSTPCRWICAVATLPYTDLVASGSADGWLRLWCVGQNYKSIEPMDAFHLPGFINDIRFSPDGNWLACAVGQEHKAGRWWTQRGPGVHNRVVVIPLEYQQQLKPTGAEGTTMDIENGSPLNGRHLNGGRRKKMVEGKEEEQAKGKNQRRRPAPPPPALDDDILDEEEERI</sequence>
<keyword evidence="2 5" id="KW-0853">WD repeat</keyword>
<dbReference type="PROSITE" id="PS50082">
    <property type="entry name" value="WD_REPEATS_2"/>
    <property type="match status" value="2"/>
</dbReference>
<dbReference type="Gene3D" id="2.130.10.10">
    <property type="entry name" value="YVTN repeat-like/Quinoprotein amine dehydrogenase"/>
    <property type="match status" value="1"/>
</dbReference>
<evidence type="ECO:0000256" key="2">
    <source>
        <dbReference type="ARBA" id="ARBA00022574"/>
    </source>
</evidence>
<feature type="compositionally biased region" description="Acidic residues" evidence="6">
    <location>
        <begin position="45"/>
        <end position="78"/>
    </location>
</feature>
<proteinExistence type="predicted"/>
<dbReference type="Proteomes" id="UP001620626">
    <property type="component" value="Unassembled WGS sequence"/>
</dbReference>
<comment type="caution">
    <text evidence="7">The sequence shown here is derived from an EMBL/GenBank/DDBJ whole genome shotgun (WGS) entry which is preliminary data.</text>
</comment>
<evidence type="ECO:0000256" key="4">
    <source>
        <dbReference type="ARBA" id="ARBA00023242"/>
    </source>
</evidence>
<feature type="compositionally biased region" description="Acidic residues" evidence="6">
    <location>
        <begin position="101"/>
        <end position="112"/>
    </location>
</feature>
<dbReference type="PROSITE" id="PS50294">
    <property type="entry name" value="WD_REPEATS_REGION"/>
    <property type="match status" value="1"/>
</dbReference>
<accession>A0ABD2KPB9</accession>
<dbReference type="InterPro" id="IPR036322">
    <property type="entry name" value="WD40_repeat_dom_sf"/>
</dbReference>
<dbReference type="EMBL" id="JBICBT010000696">
    <property type="protein sequence ID" value="KAL3104804.1"/>
    <property type="molecule type" value="Genomic_DNA"/>
</dbReference>
<protein>
    <submittedName>
        <fullName evidence="7">Uncharacterized protein</fullName>
    </submittedName>
</protein>
<keyword evidence="4" id="KW-0539">Nucleus</keyword>
<dbReference type="InterPro" id="IPR039241">
    <property type="entry name" value="Rrp9-like"/>
</dbReference>
<feature type="region of interest" description="Disordered" evidence="6">
    <location>
        <begin position="575"/>
        <end position="641"/>
    </location>
</feature>
<dbReference type="Pfam" id="PF00400">
    <property type="entry name" value="WD40"/>
    <property type="match status" value="6"/>
</dbReference>
<dbReference type="InterPro" id="IPR020472">
    <property type="entry name" value="WD40_PAC1"/>
</dbReference>
<dbReference type="PANTHER" id="PTHR19865:SF0">
    <property type="entry name" value="U3 SMALL NUCLEOLAR RNA-INTERACTING PROTEIN 2"/>
    <property type="match status" value="1"/>
</dbReference>
<dbReference type="SMART" id="SM00320">
    <property type="entry name" value="WD40"/>
    <property type="match status" value="7"/>
</dbReference>
<evidence type="ECO:0000256" key="1">
    <source>
        <dbReference type="ARBA" id="ARBA00004123"/>
    </source>
</evidence>
<keyword evidence="8" id="KW-1185">Reference proteome</keyword>
<dbReference type="SUPFAM" id="SSF50978">
    <property type="entry name" value="WD40 repeat-like"/>
    <property type="match status" value="1"/>
</dbReference>
<name>A0ABD2KPB9_9BILA</name>
<dbReference type="InterPro" id="IPR019775">
    <property type="entry name" value="WD40_repeat_CS"/>
</dbReference>
<feature type="compositionally biased region" description="Acidic residues" evidence="6">
    <location>
        <begin position="629"/>
        <end position="641"/>
    </location>
</feature>
<evidence type="ECO:0000256" key="3">
    <source>
        <dbReference type="ARBA" id="ARBA00022737"/>
    </source>
</evidence>
<evidence type="ECO:0000256" key="6">
    <source>
        <dbReference type="SAM" id="MobiDB-lite"/>
    </source>
</evidence>